<dbReference type="Proteomes" id="UP000196531">
    <property type="component" value="Unassembled WGS sequence"/>
</dbReference>
<dbReference type="EMBL" id="MAAO01000006">
    <property type="protein sequence ID" value="OUR96592.1"/>
    <property type="molecule type" value="Genomic_DNA"/>
</dbReference>
<dbReference type="AlphaFoldDB" id="A0A1Y5FD97"/>
<evidence type="ECO:0000313" key="2">
    <source>
        <dbReference type="EMBL" id="OUR96592.1"/>
    </source>
</evidence>
<organism evidence="2 3">
    <name type="scientific">Halobacteriovorax marinus</name>
    <dbReference type="NCBI Taxonomy" id="97084"/>
    <lineage>
        <taxon>Bacteria</taxon>
        <taxon>Pseudomonadati</taxon>
        <taxon>Bdellovibrionota</taxon>
        <taxon>Bacteriovoracia</taxon>
        <taxon>Bacteriovoracales</taxon>
        <taxon>Halobacteriovoraceae</taxon>
        <taxon>Halobacteriovorax</taxon>
    </lineage>
</organism>
<proteinExistence type="predicted"/>
<protein>
    <submittedName>
        <fullName evidence="2">Uncharacterized protein</fullName>
    </submittedName>
</protein>
<keyword evidence="1" id="KW-0732">Signal</keyword>
<reference evidence="3" key="1">
    <citation type="journal article" date="2017" name="Proc. Natl. Acad. Sci. U.S.A.">
        <title>Simulation of Deepwater Horizon oil plume reveals substrate specialization within a complex community of hydrocarbon-degraders.</title>
        <authorList>
            <person name="Hu P."/>
            <person name="Dubinsky E.A."/>
            <person name="Probst A.J."/>
            <person name="Wang J."/>
            <person name="Sieber C.M.K."/>
            <person name="Tom L.M."/>
            <person name="Gardinali P."/>
            <person name="Banfield J.F."/>
            <person name="Atlas R.M."/>
            <person name="Andersen G.L."/>
        </authorList>
    </citation>
    <scope>NUCLEOTIDE SEQUENCE [LARGE SCALE GENOMIC DNA]</scope>
</reference>
<evidence type="ECO:0000313" key="3">
    <source>
        <dbReference type="Proteomes" id="UP000196531"/>
    </source>
</evidence>
<gene>
    <name evidence="2" type="ORF">A9Q84_09605</name>
</gene>
<name>A0A1Y5FD97_9BACT</name>
<feature type="chain" id="PRO_5012757250" evidence="1">
    <location>
        <begin position="19"/>
        <end position="137"/>
    </location>
</feature>
<comment type="caution">
    <text evidence="2">The sequence shown here is derived from an EMBL/GenBank/DDBJ whole genome shotgun (WGS) entry which is preliminary data.</text>
</comment>
<sequence>MKTLLSMLTILFSYSAIAGISLDIDFKNNESGKEILFKKKVETFLDETRTFTIPNSKNILEVRVTDRIPEVLLNGEKGENQVLISMKVIELIDGKRKVIASPTVVSLLGEEASFNTYEGEDMKSPIMSLKLIPSRIK</sequence>
<feature type="signal peptide" evidence="1">
    <location>
        <begin position="1"/>
        <end position="18"/>
    </location>
</feature>
<accession>A0A1Y5FD97</accession>
<evidence type="ECO:0000256" key="1">
    <source>
        <dbReference type="SAM" id="SignalP"/>
    </source>
</evidence>